<sequence>MGQGSEVRRVSSWAVKPHCVTEESQKPCYLTPWDLAMLSVNYIQKGLLFTKPPDVDMQTIIEHLKDSLSRALTHFFPLSGRLVTKKGADPPSYHVVIDCTDAPGAEFIHAVADLTVADITSAADVPPFVESFFAFNGVVNHDGHTLPLLAVQVTELLDGYFVGCSINHSVADGTSFWHFFNTWSEISARKEGNDECISRPPITKRWFMDNQGPSINLPFSHHDEFIERYTPPLLRERMFHFSAKSIAQLKARANSEQNTNKISSFQALSAFVWKSITQARLLPADQNTSCRLAIDNRSRLHPPLCKNYFGNCIQTVKGTTTAGELLANNLGWSAWLLNQAISAHDNNKVCVFLEEWVNAPLIYQFGRFFDVDSLMMGSSPKFDMYNNFGWGKPVAARSGYGAKFDGKVSSYPGCEGGGSVDVEVCLPPKSMDALLSNEEFMDAVSVPQ</sequence>
<dbReference type="EMBL" id="JADFTS010000002">
    <property type="protein sequence ID" value="KAF9623071.1"/>
    <property type="molecule type" value="Genomic_DNA"/>
</dbReference>
<dbReference type="PANTHER" id="PTHR31896:SF12">
    <property type="entry name" value="HXXXD-TYPE ACYL-TRANSFERASE FAMILY PROTEIN"/>
    <property type="match status" value="1"/>
</dbReference>
<evidence type="ECO:0000256" key="1">
    <source>
        <dbReference type="ARBA" id="ARBA00009861"/>
    </source>
</evidence>
<dbReference type="OrthoDB" id="1862401at2759"/>
<dbReference type="Pfam" id="PF02458">
    <property type="entry name" value="Transferase"/>
    <property type="match status" value="1"/>
</dbReference>
<name>A0A835IS16_9MAGN</name>
<organism evidence="4 5">
    <name type="scientific">Coptis chinensis</name>
    <dbReference type="NCBI Taxonomy" id="261450"/>
    <lineage>
        <taxon>Eukaryota</taxon>
        <taxon>Viridiplantae</taxon>
        <taxon>Streptophyta</taxon>
        <taxon>Embryophyta</taxon>
        <taxon>Tracheophyta</taxon>
        <taxon>Spermatophyta</taxon>
        <taxon>Magnoliopsida</taxon>
        <taxon>Ranunculales</taxon>
        <taxon>Ranunculaceae</taxon>
        <taxon>Coptidoideae</taxon>
        <taxon>Coptis</taxon>
    </lineage>
</organism>
<dbReference type="FunFam" id="3.30.559.10:FF:000008">
    <property type="entry name" value="Tryptamine hydroxycinnamoyl transferase"/>
    <property type="match status" value="1"/>
</dbReference>
<dbReference type="Proteomes" id="UP000631114">
    <property type="component" value="Unassembled WGS sequence"/>
</dbReference>
<comment type="caution">
    <text evidence="4">The sequence shown here is derived from an EMBL/GenBank/DDBJ whole genome shotgun (WGS) entry which is preliminary data.</text>
</comment>
<proteinExistence type="inferred from homology"/>
<reference evidence="4 5" key="1">
    <citation type="submission" date="2020-10" db="EMBL/GenBank/DDBJ databases">
        <title>The Coptis chinensis genome and diversification of protoberbering-type alkaloids.</title>
        <authorList>
            <person name="Wang B."/>
            <person name="Shu S."/>
            <person name="Song C."/>
            <person name="Liu Y."/>
        </authorList>
    </citation>
    <scope>NUCLEOTIDE SEQUENCE [LARGE SCALE GENOMIC DNA]</scope>
    <source>
        <strain evidence="4">HL-2020</strain>
        <tissue evidence="4">Leaf</tissue>
    </source>
</reference>
<evidence type="ECO:0000256" key="2">
    <source>
        <dbReference type="ARBA" id="ARBA00022679"/>
    </source>
</evidence>
<keyword evidence="5" id="KW-1185">Reference proteome</keyword>
<keyword evidence="3" id="KW-0012">Acyltransferase</keyword>
<evidence type="ECO:0000313" key="4">
    <source>
        <dbReference type="EMBL" id="KAF9623071.1"/>
    </source>
</evidence>
<accession>A0A835IS16</accession>
<evidence type="ECO:0008006" key="6">
    <source>
        <dbReference type="Google" id="ProtNLM"/>
    </source>
</evidence>
<comment type="similarity">
    <text evidence="1">Belongs to the plant acyltransferase family.</text>
</comment>
<evidence type="ECO:0000256" key="3">
    <source>
        <dbReference type="ARBA" id="ARBA00023315"/>
    </source>
</evidence>
<dbReference type="InterPro" id="IPR051283">
    <property type="entry name" value="Sec_Metabolite_Acyltrans"/>
</dbReference>
<evidence type="ECO:0000313" key="5">
    <source>
        <dbReference type="Proteomes" id="UP000631114"/>
    </source>
</evidence>
<gene>
    <name evidence="4" type="ORF">IFM89_036207</name>
</gene>
<keyword evidence="2" id="KW-0808">Transferase</keyword>
<protein>
    <recommendedName>
        <fullName evidence="6">HXXXD-type acyl-transferase family protein</fullName>
    </recommendedName>
</protein>
<dbReference type="GO" id="GO:0016746">
    <property type="term" value="F:acyltransferase activity"/>
    <property type="evidence" value="ECO:0007669"/>
    <property type="project" value="UniProtKB-KW"/>
</dbReference>
<dbReference type="InterPro" id="IPR023213">
    <property type="entry name" value="CAT-like_dom_sf"/>
</dbReference>
<dbReference type="Gene3D" id="3.30.559.10">
    <property type="entry name" value="Chloramphenicol acetyltransferase-like domain"/>
    <property type="match status" value="2"/>
</dbReference>
<dbReference type="AlphaFoldDB" id="A0A835IS16"/>
<dbReference type="PANTHER" id="PTHR31896">
    <property type="entry name" value="FAMILY REGULATORY PROTEIN, PUTATIVE (AFU_ORTHOLOGUE AFUA_3G14730)-RELATED"/>
    <property type="match status" value="1"/>
</dbReference>